<dbReference type="PANTHER" id="PTHR43811">
    <property type="entry name" value="FKBP-TYPE PEPTIDYL-PROLYL CIS-TRANS ISOMERASE FKPA"/>
    <property type="match status" value="1"/>
</dbReference>
<evidence type="ECO:0000256" key="6">
    <source>
        <dbReference type="RuleBase" id="RU003915"/>
    </source>
</evidence>
<gene>
    <name evidence="9" type="ORF">NX778_23915</name>
</gene>
<keyword evidence="4 5" id="KW-0413">Isomerase</keyword>
<name>A0ABT2D4F6_9BURK</name>
<dbReference type="PANTHER" id="PTHR43811:SF19">
    <property type="entry name" value="39 KDA FK506-BINDING NUCLEAR PROTEIN"/>
    <property type="match status" value="1"/>
</dbReference>
<sequence>MKLKLPLIAAFVAMLSLTACGGGGSSSSNSGSSSVASPATLTYTDTVVGTGTTAIAGKSATVKYTGWLYSTTATGNKGNQFDSGQFTFTLGSGSVIPGFDQGVTGMKVGGKRTVLIPSSLGYGASGTSGIPGGSGLVFDIELVSVQ</sequence>
<reference evidence="9 10" key="1">
    <citation type="submission" date="2022-08" db="EMBL/GenBank/DDBJ databases">
        <title>Reclassification of Massilia species as members of the genera Telluria, Duganella, Pseudoduganella, Mokoshia gen. nov. and Zemynaea gen. nov. using orthogonal and non-orthogonal genome-based approaches.</title>
        <authorList>
            <person name="Bowman J.P."/>
        </authorList>
    </citation>
    <scope>NUCLEOTIDE SEQUENCE [LARGE SCALE GENOMIC DNA]</scope>
    <source>
        <strain evidence="9 10">JCM 31606</strain>
    </source>
</reference>
<evidence type="ECO:0000256" key="7">
    <source>
        <dbReference type="SAM" id="SignalP"/>
    </source>
</evidence>
<dbReference type="Gene3D" id="3.10.50.40">
    <property type="match status" value="1"/>
</dbReference>
<dbReference type="EC" id="5.2.1.8" evidence="6"/>
<evidence type="ECO:0000259" key="8">
    <source>
        <dbReference type="PROSITE" id="PS50059"/>
    </source>
</evidence>
<organism evidence="9 10">
    <name type="scientific">Massilia terrae</name>
    <dbReference type="NCBI Taxonomy" id="1811224"/>
    <lineage>
        <taxon>Bacteria</taxon>
        <taxon>Pseudomonadati</taxon>
        <taxon>Pseudomonadota</taxon>
        <taxon>Betaproteobacteria</taxon>
        <taxon>Burkholderiales</taxon>
        <taxon>Oxalobacteraceae</taxon>
        <taxon>Telluria group</taxon>
        <taxon>Massilia</taxon>
    </lineage>
</organism>
<keyword evidence="3 5" id="KW-0697">Rotamase</keyword>
<dbReference type="PROSITE" id="PS51257">
    <property type="entry name" value="PROKAR_LIPOPROTEIN"/>
    <property type="match status" value="1"/>
</dbReference>
<feature type="signal peptide" evidence="7">
    <location>
        <begin position="1"/>
        <end position="21"/>
    </location>
</feature>
<evidence type="ECO:0000256" key="3">
    <source>
        <dbReference type="ARBA" id="ARBA00023110"/>
    </source>
</evidence>
<protein>
    <recommendedName>
        <fullName evidence="6">Peptidyl-prolyl cis-trans isomerase</fullName>
        <ecNumber evidence="6">5.2.1.8</ecNumber>
    </recommendedName>
</protein>
<dbReference type="Proteomes" id="UP001204621">
    <property type="component" value="Unassembled WGS sequence"/>
</dbReference>
<feature type="domain" description="PPIase FKBP-type" evidence="8">
    <location>
        <begin position="57"/>
        <end position="146"/>
    </location>
</feature>
<comment type="catalytic activity">
    <reaction evidence="1 5 6">
        <text>[protein]-peptidylproline (omega=180) = [protein]-peptidylproline (omega=0)</text>
        <dbReference type="Rhea" id="RHEA:16237"/>
        <dbReference type="Rhea" id="RHEA-COMP:10747"/>
        <dbReference type="Rhea" id="RHEA-COMP:10748"/>
        <dbReference type="ChEBI" id="CHEBI:83833"/>
        <dbReference type="ChEBI" id="CHEBI:83834"/>
        <dbReference type="EC" id="5.2.1.8"/>
    </reaction>
</comment>
<comment type="caution">
    <text evidence="9">The sequence shown here is derived from an EMBL/GenBank/DDBJ whole genome shotgun (WGS) entry which is preliminary data.</text>
</comment>
<evidence type="ECO:0000256" key="2">
    <source>
        <dbReference type="ARBA" id="ARBA00006577"/>
    </source>
</evidence>
<evidence type="ECO:0000256" key="4">
    <source>
        <dbReference type="ARBA" id="ARBA00023235"/>
    </source>
</evidence>
<dbReference type="SUPFAM" id="SSF54534">
    <property type="entry name" value="FKBP-like"/>
    <property type="match status" value="1"/>
</dbReference>
<evidence type="ECO:0000313" key="9">
    <source>
        <dbReference type="EMBL" id="MCS0661123.1"/>
    </source>
</evidence>
<keyword evidence="10" id="KW-1185">Reference proteome</keyword>
<dbReference type="EMBL" id="JANUGU010000014">
    <property type="protein sequence ID" value="MCS0661123.1"/>
    <property type="molecule type" value="Genomic_DNA"/>
</dbReference>
<dbReference type="GO" id="GO:0016853">
    <property type="term" value="F:isomerase activity"/>
    <property type="evidence" value="ECO:0007669"/>
    <property type="project" value="UniProtKB-KW"/>
</dbReference>
<dbReference type="PROSITE" id="PS50059">
    <property type="entry name" value="FKBP_PPIASE"/>
    <property type="match status" value="1"/>
</dbReference>
<proteinExistence type="inferred from homology"/>
<dbReference type="InterPro" id="IPR001179">
    <property type="entry name" value="PPIase_FKBP_dom"/>
</dbReference>
<dbReference type="RefSeq" id="WP_258814322.1">
    <property type="nucleotide sequence ID" value="NZ_JANUGU010000014.1"/>
</dbReference>
<evidence type="ECO:0000256" key="5">
    <source>
        <dbReference type="PROSITE-ProRule" id="PRU00277"/>
    </source>
</evidence>
<feature type="chain" id="PRO_5045996010" description="Peptidyl-prolyl cis-trans isomerase" evidence="7">
    <location>
        <begin position="22"/>
        <end position="146"/>
    </location>
</feature>
<keyword evidence="7" id="KW-0732">Signal</keyword>
<dbReference type="Pfam" id="PF00254">
    <property type="entry name" value="FKBP_C"/>
    <property type="match status" value="1"/>
</dbReference>
<evidence type="ECO:0000313" key="10">
    <source>
        <dbReference type="Proteomes" id="UP001204621"/>
    </source>
</evidence>
<accession>A0ABT2D4F6</accession>
<evidence type="ECO:0000256" key="1">
    <source>
        <dbReference type="ARBA" id="ARBA00000971"/>
    </source>
</evidence>
<comment type="similarity">
    <text evidence="2 6">Belongs to the FKBP-type PPIase family.</text>
</comment>
<dbReference type="InterPro" id="IPR046357">
    <property type="entry name" value="PPIase_dom_sf"/>
</dbReference>